<comment type="caution">
    <text evidence="2">The sequence shown here is derived from an EMBL/GenBank/DDBJ whole genome shotgun (WGS) entry which is preliminary data.</text>
</comment>
<proteinExistence type="predicted"/>
<evidence type="ECO:0000313" key="3">
    <source>
        <dbReference type="Proteomes" id="UP000265703"/>
    </source>
</evidence>
<feature type="region of interest" description="Disordered" evidence="1">
    <location>
        <begin position="126"/>
        <end position="147"/>
    </location>
</feature>
<evidence type="ECO:0000313" key="2">
    <source>
        <dbReference type="EMBL" id="RIA92036.1"/>
    </source>
</evidence>
<name>A0A397T550_9GLOM</name>
<reference evidence="2 3" key="1">
    <citation type="submission" date="2018-06" db="EMBL/GenBank/DDBJ databases">
        <title>Comparative genomics reveals the genomic features of Rhizophagus irregularis, R. cerebriforme, R. diaphanum and Gigaspora rosea, and their symbiotic lifestyle signature.</title>
        <authorList>
            <person name="Morin E."/>
            <person name="San Clemente H."/>
            <person name="Chen E.C.H."/>
            <person name="De La Providencia I."/>
            <person name="Hainaut M."/>
            <person name="Kuo A."/>
            <person name="Kohler A."/>
            <person name="Murat C."/>
            <person name="Tang N."/>
            <person name="Roy S."/>
            <person name="Loubradou J."/>
            <person name="Henrissat B."/>
            <person name="Grigoriev I.V."/>
            <person name="Corradi N."/>
            <person name="Roux C."/>
            <person name="Martin F.M."/>
        </authorList>
    </citation>
    <scope>NUCLEOTIDE SEQUENCE [LARGE SCALE GENOMIC DNA]</scope>
    <source>
        <strain evidence="2 3">DAOM 227022</strain>
    </source>
</reference>
<gene>
    <name evidence="2" type="ORF">C1645_90026</name>
</gene>
<feature type="compositionally biased region" description="Low complexity" evidence="1">
    <location>
        <begin position="126"/>
        <end position="146"/>
    </location>
</feature>
<dbReference type="AlphaFoldDB" id="A0A397T550"/>
<dbReference type="EMBL" id="QKYT01000137">
    <property type="protein sequence ID" value="RIA92036.1"/>
    <property type="molecule type" value="Genomic_DNA"/>
</dbReference>
<accession>A0A397T550</accession>
<dbReference type="Proteomes" id="UP000265703">
    <property type="component" value="Unassembled WGS sequence"/>
</dbReference>
<sequence length="265" mass="29785">MMFSKEIYIHDAELEIVVPNGIIDFNEENIDDIIDAKQRTQIFYDELLHVYLISTLPPESNFENKAEATEFFKKLEVKLQATLIDTPNLSVPSNYHSSELIRRTSSSSSTASSISGIFSGGTSMKSSLSSTSTSPSTPGSPDSGYSVKRLSSSRLIEGTVIYSAQYDSKNNNNMVIVKRNDCWICVLPLLFPVAHIKSRAQNQIALNVTVTQSRRKVNSPDSYLYSMDNFGMNLLEGLNDGNYYFKISNLKYYCLKQWVKSNLSF</sequence>
<protein>
    <submittedName>
        <fullName evidence="2">Uncharacterized protein</fullName>
    </submittedName>
</protein>
<evidence type="ECO:0000256" key="1">
    <source>
        <dbReference type="SAM" id="MobiDB-lite"/>
    </source>
</evidence>
<organism evidence="2 3">
    <name type="scientific">Glomus cerebriforme</name>
    <dbReference type="NCBI Taxonomy" id="658196"/>
    <lineage>
        <taxon>Eukaryota</taxon>
        <taxon>Fungi</taxon>
        <taxon>Fungi incertae sedis</taxon>
        <taxon>Mucoromycota</taxon>
        <taxon>Glomeromycotina</taxon>
        <taxon>Glomeromycetes</taxon>
        <taxon>Glomerales</taxon>
        <taxon>Glomeraceae</taxon>
        <taxon>Glomus</taxon>
    </lineage>
</organism>
<keyword evidence="3" id="KW-1185">Reference proteome</keyword>